<dbReference type="EMBL" id="CP015056">
    <property type="protein sequence ID" value="QGN15185.1"/>
    <property type="molecule type" value="Genomic_DNA"/>
</dbReference>
<dbReference type="InterPro" id="IPR013256">
    <property type="entry name" value="Chromatin_SPT2"/>
</dbReference>
<reference evidence="4 5" key="2">
    <citation type="submission" date="2019-11" db="EMBL/GenBank/DDBJ databases">
        <authorList>
            <person name="Lu H."/>
        </authorList>
    </citation>
    <scope>NUCLEOTIDE SEQUENCE [LARGE SCALE GENOMIC DNA]</scope>
    <source>
        <strain evidence="4 5">FIM1</strain>
    </source>
</reference>
<comment type="similarity">
    <text evidence="1">Belongs to the SPT2 family.</text>
</comment>
<organism evidence="4 5">
    <name type="scientific">Kluyveromyces marxianus</name>
    <name type="common">Yeast</name>
    <name type="synonym">Candida kefyr</name>
    <dbReference type="NCBI Taxonomy" id="4911"/>
    <lineage>
        <taxon>Eukaryota</taxon>
        <taxon>Fungi</taxon>
        <taxon>Dikarya</taxon>
        <taxon>Ascomycota</taxon>
        <taxon>Saccharomycotina</taxon>
        <taxon>Saccharomycetes</taxon>
        <taxon>Saccharomycetales</taxon>
        <taxon>Saccharomycetaceae</taxon>
        <taxon>Kluyveromyces</taxon>
    </lineage>
</organism>
<feature type="compositionally biased region" description="Basic and acidic residues" evidence="3">
    <location>
        <begin position="24"/>
        <end position="35"/>
    </location>
</feature>
<feature type="compositionally biased region" description="Basic and acidic residues" evidence="3">
    <location>
        <begin position="210"/>
        <end position="223"/>
    </location>
</feature>
<dbReference type="Pfam" id="PF08243">
    <property type="entry name" value="SPT2"/>
    <property type="match status" value="1"/>
</dbReference>
<dbReference type="SMART" id="SM00784">
    <property type="entry name" value="SPT2"/>
    <property type="match status" value="1"/>
</dbReference>
<feature type="compositionally biased region" description="Basic and acidic residues" evidence="3">
    <location>
        <begin position="108"/>
        <end position="129"/>
    </location>
</feature>
<proteinExistence type="inferred from homology"/>
<protein>
    <submittedName>
        <fullName evidence="4">Protein SPT2</fullName>
    </submittedName>
</protein>
<evidence type="ECO:0000313" key="4">
    <source>
        <dbReference type="EMBL" id="QGN15185.1"/>
    </source>
</evidence>
<feature type="compositionally biased region" description="Basic and acidic residues" evidence="3">
    <location>
        <begin position="44"/>
        <end position="60"/>
    </location>
</feature>
<evidence type="ECO:0000313" key="5">
    <source>
        <dbReference type="Proteomes" id="UP000422736"/>
    </source>
</evidence>
<feature type="compositionally biased region" description="Basic residues" evidence="3">
    <location>
        <begin position="173"/>
        <end position="185"/>
    </location>
</feature>
<evidence type="ECO:0000256" key="3">
    <source>
        <dbReference type="SAM" id="MobiDB-lite"/>
    </source>
</evidence>
<reference evidence="4 5" key="1">
    <citation type="submission" date="2016-03" db="EMBL/GenBank/DDBJ databases">
        <title>How can Kluyveromyces marxianus grow so fast - potential evolutionary course in Saccharomyces Complex revealed by comparative genomics.</title>
        <authorList>
            <person name="Mo W."/>
            <person name="Lu W."/>
            <person name="Yang X."/>
            <person name="Qi J."/>
            <person name="Lv H."/>
        </authorList>
    </citation>
    <scope>NUCLEOTIDE SEQUENCE [LARGE SCALE GENOMIC DNA]</scope>
    <source>
        <strain evidence="4 5">FIM1</strain>
    </source>
</reference>
<accession>A0ABX6ES70</accession>
<dbReference type="Proteomes" id="UP000422736">
    <property type="component" value="Chromosome 3"/>
</dbReference>
<name>A0ABX6ES70_KLUMA</name>
<dbReference type="PANTHER" id="PTHR22691">
    <property type="entry name" value="YEAST SPT2-RELATED"/>
    <property type="match status" value="1"/>
</dbReference>
<evidence type="ECO:0000256" key="1">
    <source>
        <dbReference type="ARBA" id="ARBA00006461"/>
    </source>
</evidence>
<dbReference type="PANTHER" id="PTHR22691:SF8">
    <property type="entry name" value="PROTEIN SPT2 HOMOLOG"/>
    <property type="match status" value="1"/>
</dbReference>
<evidence type="ECO:0000256" key="2">
    <source>
        <dbReference type="ARBA" id="ARBA00023054"/>
    </source>
</evidence>
<sequence length="321" mass="37415">MSFLAKLQQLKQSAKVPEPGKSGNDQKKPEVKSLDSSRLLPKNYVREVDPAIKRLKEARRLKQGVLETKTTKSTSKTRHKDSSPKSELPVYKKKPGSNTATAKPVYVPKKEPIKKLSFEELMKRAEQKPKTVQNESSRPKPVDIKKAGFKSRTNSRSPSSSSRSVQRVEKPTPKSHHEHNVHKRKVVVESFSRIAQPNEKLAKKLKLKERRNEDLRRRNQRYDSEDEDLSDFIEDDEVDRSEDTSNGVPYDRDEIWSIFNKGGRRRYYDYDDEDDDMEANEMEILEEEEMAAKMARLEDKKEEAWLKKHEAEKKRLKKNHS</sequence>
<keyword evidence="5" id="KW-1185">Reference proteome</keyword>
<feature type="region of interest" description="Disordered" evidence="3">
    <location>
        <begin position="1"/>
        <end position="249"/>
    </location>
</feature>
<feature type="compositionally biased region" description="Acidic residues" evidence="3">
    <location>
        <begin position="224"/>
        <end position="240"/>
    </location>
</feature>
<feature type="compositionally biased region" description="Low complexity" evidence="3">
    <location>
        <begin position="151"/>
        <end position="164"/>
    </location>
</feature>
<keyword evidence="2" id="KW-0175">Coiled coil</keyword>
<feature type="compositionally biased region" description="Basic and acidic residues" evidence="3">
    <location>
        <begin position="137"/>
        <end position="146"/>
    </location>
</feature>
<gene>
    <name evidence="4" type="primary">SPT2</name>
    <name evidence="4" type="ORF">FIM1_1873</name>
</gene>